<feature type="transmembrane region" description="Helical" evidence="6">
    <location>
        <begin position="130"/>
        <end position="148"/>
    </location>
</feature>
<dbReference type="InParanoid" id="W3XGT2"/>
<keyword evidence="8" id="KW-1185">Reference proteome</keyword>
<reference evidence="8" key="1">
    <citation type="journal article" date="2015" name="BMC Genomics">
        <title>Genomic and transcriptomic analysis of the endophytic fungus Pestalotiopsis fici reveals its lifestyle and high potential for synthesis of natural products.</title>
        <authorList>
            <person name="Wang X."/>
            <person name="Zhang X."/>
            <person name="Liu L."/>
            <person name="Xiang M."/>
            <person name="Wang W."/>
            <person name="Sun X."/>
            <person name="Che Y."/>
            <person name="Guo L."/>
            <person name="Liu G."/>
            <person name="Guo L."/>
            <person name="Wang C."/>
            <person name="Yin W.B."/>
            <person name="Stadler M."/>
            <person name="Zhang X."/>
            <person name="Liu X."/>
        </authorList>
    </citation>
    <scope>NUCLEOTIDE SEQUENCE [LARGE SCALE GENOMIC DNA]</scope>
    <source>
        <strain evidence="8">W106-1 / CGMCC3.15140</strain>
    </source>
</reference>
<evidence type="ECO:0000313" key="7">
    <source>
        <dbReference type="EMBL" id="ETS85288.1"/>
    </source>
</evidence>
<dbReference type="KEGG" id="pfy:PFICI_03313"/>
<dbReference type="Pfam" id="PF04117">
    <property type="entry name" value="Mpv17_PMP22"/>
    <property type="match status" value="1"/>
</dbReference>
<dbReference type="PANTHER" id="PTHR11266">
    <property type="entry name" value="PEROXISOMAL MEMBRANE PROTEIN 2, PXMP2 MPV17"/>
    <property type="match status" value="1"/>
</dbReference>
<organism evidence="7 8">
    <name type="scientific">Pestalotiopsis fici (strain W106-1 / CGMCC3.15140)</name>
    <dbReference type="NCBI Taxonomy" id="1229662"/>
    <lineage>
        <taxon>Eukaryota</taxon>
        <taxon>Fungi</taxon>
        <taxon>Dikarya</taxon>
        <taxon>Ascomycota</taxon>
        <taxon>Pezizomycotina</taxon>
        <taxon>Sordariomycetes</taxon>
        <taxon>Xylariomycetidae</taxon>
        <taxon>Amphisphaeriales</taxon>
        <taxon>Sporocadaceae</taxon>
        <taxon>Pestalotiopsis</taxon>
    </lineage>
</organism>
<accession>W3XGT2</accession>
<evidence type="ECO:0000256" key="6">
    <source>
        <dbReference type="RuleBase" id="RU363053"/>
    </source>
</evidence>
<dbReference type="PANTHER" id="PTHR11266:SF80">
    <property type="entry name" value="PEROXISOMAL MEMBRANE PROTEIN 2"/>
    <property type="match status" value="1"/>
</dbReference>
<evidence type="ECO:0000256" key="1">
    <source>
        <dbReference type="ARBA" id="ARBA00004141"/>
    </source>
</evidence>
<dbReference type="OMA" id="WQHFLED"/>
<evidence type="ECO:0000256" key="4">
    <source>
        <dbReference type="ARBA" id="ARBA00022989"/>
    </source>
</evidence>
<keyword evidence="5 6" id="KW-0472">Membrane</keyword>
<comment type="subcellular location">
    <subcellularLocation>
        <location evidence="1">Membrane</location>
        <topology evidence="1">Multi-pass membrane protein</topology>
    </subcellularLocation>
</comment>
<protein>
    <submittedName>
        <fullName evidence="7">Uncharacterized protein</fullName>
    </submittedName>
</protein>
<dbReference type="EMBL" id="KI912110">
    <property type="protein sequence ID" value="ETS85288.1"/>
    <property type="molecule type" value="Genomic_DNA"/>
</dbReference>
<dbReference type="GeneID" id="19268326"/>
<dbReference type="HOGENOM" id="CLU_049109_3_2_1"/>
<dbReference type="GO" id="GO:0005778">
    <property type="term" value="C:peroxisomal membrane"/>
    <property type="evidence" value="ECO:0007669"/>
    <property type="project" value="TreeGrafter"/>
</dbReference>
<name>W3XGT2_PESFW</name>
<feature type="transmembrane region" description="Helical" evidence="6">
    <location>
        <begin position="41"/>
        <end position="62"/>
    </location>
</feature>
<dbReference type="RefSeq" id="XP_007830085.1">
    <property type="nucleotide sequence ID" value="XM_007831894.1"/>
</dbReference>
<evidence type="ECO:0000256" key="3">
    <source>
        <dbReference type="ARBA" id="ARBA00022692"/>
    </source>
</evidence>
<keyword evidence="4 6" id="KW-1133">Transmembrane helix</keyword>
<dbReference type="OrthoDB" id="10267969at2759"/>
<proteinExistence type="inferred from homology"/>
<dbReference type="Proteomes" id="UP000030651">
    <property type="component" value="Unassembled WGS sequence"/>
</dbReference>
<dbReference type="AlphaFoldDB" id="W3XGT2"/>
<evidence type="ECO:0000256" key="5">
    <source>
        <dbReference type="ARBA" id="ARBA00023136"/>
    </source>
</evidence>
<comment type="similarity">
    <text evidence="2 6">Belongs to the peroxisomal membrane protein PXMP2/4 family.</text>
</comment>
<gene>
    <name evidence="7" type="ORF">PFICI_03313</name>
</gene>
<dbReference type="STRING" id="1229662.W3XGT2"/>
<evidence type="ECO:0000256" key="2">
    <source>
        <dbReference type="ARBA" id="ARBA00006824"/>
    </source>
</evidence>
<feature type="transmembrane region" description="Helical" evidence="6">
    <location>
        <begin position="196"/>
        <end position="219"/>
    </location>
</feature>
<dbReference type="eggNOG" id="ENOG502SQQ5">
    <property type="taxonomic scope" value="Eukaryota"/>
</dbReference>
<dbReference type="InterPro" id="IPR007248">
    <property type="entry name" value="Mpv17_PMP22"/>
</dbReference>
<sequence length="225" mass="24466">MPSMLSTAIHNTFIKAGANLTAQLVVQWSSKDPQPLDRQRILEFAIFGFIGAHIGYIWHLLLERQFPTHIIPRVGPPLPVIAPGEKDKDVAIPLPLPPSSAVADPIGGGPASSSGGSATKVSWRNVVAKLVADQTVGLCVMISVFLIITNVARVPHFADVFIVVETKLWRLLRAGWNLWPIVAMCNFLWVPVRWRVIVSSCVGFLWNIFLSLVSMGPAAGAQPGH</sequence>
<feature type="transmembrane region" description="Helical" evidence="6">
    <location>
        <begin position="168"/>
        <end position="189"/>
    </location>
</feature>
<evidence type="ECO:0000313" key="8">
    <source>
        <dbReference type="Proteomes" id="UP000030651"/>
    </source>
</evidence>
<keyword evidence="3 6" id="KW-0812">Transmembrane</keyword>